<dbReference type="Proteomes" id="UP000789405">
    <property type="component" value="Unassembled WGS sequence"/>
</dbReference>
<evidence type="ECO:0000256" key="1">
    <source>
        <dbReference type="SAM" id="Phobius"/>
    </source>
</evidence>
<evidence type="ECO:0000313" key="2">
    <source>
        <dbReference type="EMBL" id="CAG8792422.1"/>
    </source>
</evidence>
<proteinExistence type="predicted"/>
<comment type="caution">
    <text evidence="2">The sequence shown here is derived from an EMBL/GenBank/DDBJ whole genome shotgun (WGS) entry which is preliminary data.</text>
</comment>
<name>A0A9N9JRB8_9GLOM</name>
<feature type="non-terminal residue" evidence="2">
    <location>
        <position position="1"/>
    </location>
</feature>
<keyword evidence="1" id="KW-0812">Transmembrane</keyword>
<sequence length="348" mass="40030">DEPPTVLYLRRLITVILLLLLIALFIILCIEVYNDIPSIKTTQKPNDRINTPTWCNNSITQLQNYTDYNLISFIPSRQASQINIRDYIRLTITFESGMTSLNSPINEPMQMFAFDPGKKNPRYDPIQNTYDLNQFPYNETFLQSINSISYFMSQNSYYAFIFSKKVRKLQNLYTFSQYIGLESTPYPIPYVEGTIQQVTYQNASANIPNFYAVISLKLQSTITEEETEQRNKTVITILGVIAGIYGGLFGLYTFLFGTDLIRPWGFVHYGCRGLRKKTAESLLPLVDNSLSNNKEPAQTRLESLGKLSIEQRVEILEKAILLFKDNIFDTKLLDSIVNKKDKHVDPKQ</sequence>
<keyword evidence="1" id="KW-0472">Membrane</keyword>
<gene>
    <name evidence="2" type="ORF">DERYTH_LOCUS21696</name>
</gene>
<accession>A0A9N9JRB8</accession>
<keyword evidence="3" id="KW-1185">Reference proteome</keyword>
<evidence type="ECO:0000313" key="3">
    <source>
        <dbReference type="Proteomes" id="UP000789405"/>
    </source>
</evidence>
<feature type="transmembrane region" description="Helical" evidence="1">
    <location>
        <begin position="234"/>
        <end position="255"/>
    </location>
</feature>
<feature type="transmembrane region" description="Helical" evidence="1">
    <location>
        <begin position="12"/>
        <end position="33"/>
    </location>
</feature>
<dbReference type="AlphaFoldDB" id="A0A9N9JRB8"/>
<organism evidence="2 3">
    <name type="scientific">Dentiscutata erythropus</name>
    <dbReference type="NCBI Taxonomy" id="1348616"/>
    <lineage>
        <taxon>Eukaryota</taxon>
        <taxon>Fungi</taxon>
        <taxon>Fungi incertae sedis</taxon>
        <taxon>Mucoromycota</taxon>
        <taxon>Glomeromycotina</taxon>
        <taxon>Glomeromycetes</taxon>
        <taxon>Diversisporales</taxon>
        <taxon>Gigasporaceae</taxon>
        <taxon>Dentiscutata</taxon>
    </lineage>
</organism>
<dbReference type="EMBL" id="CAJVPY010028291">
    <property type="protein sequence ID" value="CAG8792422.1"/>
    <property type="molecule type" value="Genomic_DNA"/>
</dbReference>
<protein>
    <submittedName>
        <fullName evidence="2">9091_t:CDS:1</fullName>
    </submittedName>
</protein>
<keyword evidence="1" id="KW-1133">Transmembrane helix</keyword>
<reference evidence="2" key="1">
    <citation type="submission" date="2021-06" db="EMBL/GenBank/DDBJ databases">
        <authorList>
            <person name="Kallberg Y."/>
            <person name="Tangrot J."/>
            <person name="Rosling A."/>
        </authorList>
    </citation>
    <scope>NUCLEOTIDE SEQUENCE</scope>
    <source>
        <strain evidence="2">MA453B</strain>
    </source>
</reference>
<feature type="non-terminal residue" evidence="2">
    <location>
        <position position="348"/>
    </location>
</feature>
<dbReference type="OrthoDB" id="2339353at2759"/>